<comment type="caution">
    <text evidence="7">The sequence shown here is derived from an EMBL/GenBank/DDBJ whole genome shotgun (WGS) entry which is preliminary data.</text>
</comment>
<name>X0WV13_9ZZZZ</name>
<accession>X0WV13</accession>
<dbReference type="InterPro" id="IPR015422">
    <property type="entry name" value="PyrdxlP-dep_Trfase_small"/>
</dbReference>
<feature type="domain" description="Serine hydroxymethyltransferase-like" evidence="6">
    <location>
        <begin position="6"/>
        <end position="180"/>
    </location>
</feature>
<dbReference type="GO" id="GO:0019264">
    <property type="term" value="P:glycine biosynthetic process from serine"/>
    <property type="evidence" value="ECO:0007669"/>
    <property type="project" value="TreeGrafter"/>
</dbReference>
<dbReference type="InterPro" id="IPR015421">
    <property type="entry name" value="PyrdxlP-dep_Trfase_major"/>
</dbReference>
<evidence type="ECO:0000256" key="5">
    <source>
        <dbReference type="ARBA" id="ARBA00022898"/>
    </source>
</evidence>
<dbReference type="GO" id="GO:0004372">
    <property type="term" value="F:glycine hydroxymethyltransferase activity"/>
    <property type="evidence" value="ECO:0007669"/>
    <property type="project" value="TreeGrafter"/>
</dbReference>
<dbReference type="GO" id="GO:0006730">
    <property type="term" value="P:one-carbon metabolic process"/>
    <property type="evidence" value="ECO:0007669"/>
    <property type="project" value="UniProtKB-KW"/>
</dbReference>
<dbReference type="Gene3D" id="3.40.640.10">
    <property type="entry name" value="Type I PLP-dependent aspartate aminotransferase-like (Major domain)"/>
    <property type="match status" value="1"/>
</dbReference>
<feature type="non-terminal residue" evidence="7">
    <location>
        <position position="1"/>
    </location>
</feature>
<dbReference type="GO" id="GO:0030170">
    <property type="term" value="F:pyridoxal phosphate binding"/>
    <property type="evidence" value="ECO:0007669"/>
    <property type="project" value="InterPro"/>
</dbReference>
<dbReference type="PANTHER" id="PTHR11680">
    <property type="entry name" value="SERINE HYDROXYMETHYLTRANSFERASE"/>
    <property type="match status" value="1"/>
</dbReference>
<protein>
    <recommendedName>
        <fullName evidence="6">Serine hydroxymethyltransferase-like domain-containing protein</fullName>
    </recommendedName>
</protein>
<sequence>GGQFQNPLGEGADFITASTHKTFPGPQGGVILSNCEDQEAIRNVQRAVFPLTTSNTHLARLPAVGLAALELKIFGEDLAEQTIKNAKSAAEYLFQQGIQVLGERMGFTESHQIAVDVVEYGGGKKVANQLEKANIIVNKNMLPYDNPNSIDNPSGIRIGFQDVTRRGLKEDDIQHLCDLIVSVITKKKDPSVVKKDSVLLRQDFREIQYGFQSIQEATEYALNLVKKSSDW</sequence>
<dbReference type="InterPro" id="IPR019798">
    <property type="entry name" value="Ser_HO-MeTrfase_PLP_BS"/>
</dbReference>
<dbReference type="InterPro" id="IPR049943">
    <property type="entry name" value="Ser_HO-MeTrfase-like"/>
</dbReference>
<evidence type="ECO:0000256" key="1">
    <source>
        <dbReference type="ARBA" id="ARBA00001933"/>
    </source>
</evidence>
<dbReference type="PROSITE" id="PS00096">
    <property type="entry name" value="SHMT"/>
    <property type="match status" value="1"/>
</dbReference>
<dbReference type="GO" id="GO:0046653">
    <property type="term" value="P:tetrahydrofolate metabolic process"/>
    <property type="evidence" value="ECO:0007669"/>
    <property type="project" value="TreeGrafter"/>
</dbReference>
<keyword evidence="3" id="KW-0554">One-carbon metabolism</keyword>
<reference evidence="7" key="1">
    <citation type="journal article" date="2014" name="Front. Microbiol.">
        <title>High frequency of phylogenetically diverse reductive dehalogenase-homologous genes in deep subseafloor sedimentary metagenomes.</title>
        <authorList>
            <person name="Kawai M."/>
            <person name="Futagami T."/>
            <person name="Toyoda A."/>
            <person name="Takaki Y."/>
            <person name="Nishi S."/>
            <person name="Hori S."/>
            <person name="Arai W."/>
            <person name="Tsubouchi T."/>
            <person name="Morono Y."/>
            <person name="Uchiyama I."/>
            <person name="Ito T."/>
            <person name="Fujiyama A."/>
            <person name="Inagaki F."/>
            <person name="Takami H."/>
        </authorList>
    </citation>
    <scope>NUCLEOTIDE SEQUENCE</scope>
    <source>
        <strain evidence="7">Expedition CK06-06</strain>
    </source>
</reference>
<evidence type="ECO:0000256" key="4">
    <source>
        <dbReference type="ARBA" id="ARBA00022679"/>
    </source>
</evidence>
<dbReference type="AlphaFoldDB" id="X0WV13"/>
<dbReference type="GO" id="GO:0005737">
    <property type="term" value="C:cytoplasm"/>
    <property type="evidence" value="ECO:0007669"/>
    <property type="project" value="TreeGrafter"/>
</dbReference>
<keyword evidence="5" id="KW-0663">Pyridoxal phosphate</keyword>
<dbReference type="EMBL" id="BARS01048823">
    <property type="protein sequence ID" value="GAG28323.1"/>
    <property type="molecule type" value="Genomic_DNA"/>
</dbReference>
<proteinExistence type="inferred from homology"/>
<dbReference type="Gene3D" id="3.90.1150.10">
    <property type="entry name" value="Aspartate Aminotransferase, domain 1"/>
    <property type="match status" value="1"/>
</dbReference>
<dbReference type="InterPro" id="IPR039429">
    <property type="entry name" value="SHMT-like_dom"/>
</dbReference>
<keyword evidence="4" id="KW-0808">Transferase</keyword>
<gene>
    <name evidence="7" type="ORF">S01H1_73097</name>
</gene>
<dbReference type="SUPFAM" id="SSF53383">
    <property type="entry name" value="PLP-dependent transferases"/>
    <property type="match status" value="1"/>
</dbReference>
<comment type="similarity">
    <text evidence="2">Belongs to the SHMT family.</text>
</comment>
<evidence type="ECO:0000256" key="3">
    <source>
        <dbReference type="ARBA" id="ARBA00022563"/>
    </source>
</evidence>
<dbReference type="InterPro" id="IPR015424">
    <property type="entry name" value="PyrdxlP-dep_Trfase"/>
</dbReference>
<dbReference type="Pfam" id="PF00464">
    <property type="entry name" value="SHMT"/>
    <property type="match status" value="1"/>
</dbReference>
<comment type="cofactor">
    <cofactor evidence="1">
        <name>pyridoxal 5'-phosphate</name>
        <dbReference type="ChEBI" id="CHEBI:597326"/>
    </cofactor>
</comment>
<evidence type="ECO:0000313" key="7">
    <source>
        <dbReference type="EMBL" id="GAG28323.1"/>
    </source>
</evidence>
<evidence type="ECO:0000259" key="6">
    <source>
        <dbReference type="Pfam" id="PF00464"/>
    </source>
</evidence>
<organism evidence="7">
    <name type="scientific">marine sediment metagenome</name>
    <dbReference type="NCBI Taxonomy" id="412755"/>
    <lineage>
        <taxon>unclassified sequences</taxon>
        <taxon>metagenomes</taxon>
        <taxon>ecological metagenomes</taxon>
    </lineage>
</organism>
<evidence type="ECO:0000256" key="2">
    <source>
        <dbReference type="ARBA" id="ARBA00006376"/>
    </source>
</evidence>
<dbReference type="PANTHER" id="PTHR11680:SF35">
    <property type="entry name" value="SERINE HYDROXYMETHYLTRANSFERASE 1"/>
    <property type="match status" value="1"/>
</dbReference>